<gene>
    <name evidence="3" type="ordered locus">Acry_0935</name>
</gene>
<feature type="domain" description="BPL/LPL catalytic" evidence="2">
    <location>
        <begin position="1"/>
        <end position="182"/>
    </location>
</feature>
<dbReference type="InterPro" id="IPR045864">
    <property type="entry name" value="aa-tRNA-synth_II/BPL/LPL"/>
</dbReference>
<evidence type="ECO:0000256" key="1">
    <source>
        <dbReference type="ARBA" id="ARBA00022598"/>
    </source>
</evidence>
<dbReference type="InterPro" id="IPR004143">
    <property type="entry name" value="BPL_LPL_catalytic"/>
</dbReference>
<dbReference type="GO" id="GO:0004077">
    <property type="term" value="F:biotin--[biotin carboxyl-carrier protein] ligase activity"/>
    <property type="evidence" value="ECO:0007669"/>
    <property type="project" value="InterPro"/>
</dbReference>
<accession>A5FX22</accession>
<dbReference type="HOGENOM" id="CLU_051096_3_0_5"/>
<dbReference type="CDD" id="cd16442">
    <property type="entry name" value="BPL"/>
    <property type="match status" value="1"/>
</dbReference>
<dbReference type="PANTHER" id="PTHR12835:SF5">
    <property type="entry name" value="BIOTIN--PROTEIN LIGASE"/>
    <property type="match status" value="1"/>
</dbReference>
<evidence type="ECO:0000313" key="4">
    <source>
        <dbReference type="Proteomes" id="UP000000245"/>
    </source>
</evidence>
<dbReference type="KEGG" id="acr:Acry_0935"/>
<dbReference type="AlphaFoldDB" id="A5FX22"/>
<protein>
    <submittedName>
        <fullName evidence="3">Biotin--acetyl-CoA-carboxylase ligase</fullName>
    </submittedName>
</protein>
<dbReference type="PROSITE" id="PS51733">
    <property type="entry name" value="BPL_LPL_CATALYTIC"/>
    <property type="match status" value="1"/>
</dbReference>
<dbReference type="eggNOG" id="COG0340">
    <property type="taxonomic scope" value="Bacteria"/>
</dbReference>
<keyword evidence="1 3" id="KW-0436">Ligase</keyword>
<dbReference type="GO" id="GO:0005737">
    <property type="term" value="C:cytoplasm"/>
    <property type="evidence" value="ECO:0007669"/>
    <property type="project" value="TreeGrafter"/>
</dbReference>
<dbReference type="RefSeq" id="WP_011941878.1">
    <property type="nucleotide sequence ID" value="NC_009484.1"/>
</dbReference>
<dbReference type="NCBIfam" id="TIGR00121">
    <property type="entry name" value="birA_ligase"/>
    <property type="match status" value="1"/>
</dbReference>
<reference evidence="3 4" key="1">
    <citation type="submission" date="2007-05" db="EMBL/GenBank/DDBJ databases">
        <title>Complete sequence of chromosome of Acidiphilium cryptum JF-5.</title>
        <authorList>
            <consortium name="US DOE Joint Genome Institute"/>
            <person name="Copeland A."/>
            <person name="Lucas S."/>
            <person name="Lapidus A."/>
            <person name="Barry K."/>
            <person name="Detter J.C."/>
            <person name="Glavina del Rio T."/>
            <person name="Hammon N."/>
            <person name="Israni S."/>
            <person name="Dalin E."/>
            <person name="Tice H."/>
            <person name="Pitluck S."/>
            <person name="Sims D."/>
            <person name="Brettin T."/>
            <person name="Bruce D."/>
            <person name="Han C."/>
            <person name="Schmutz J."/>
            <person name="Larimer F."/>
            <person name="Land M."/>
            <person name="Hauser L."/>
            <person name="Kyrpides N."/>
            <person name="Kim E."/>
            <person name="Magnuson T."/>
            <person name="Richardson P."/>
        </authorList>
    </citation>
    <scope>NUCLEOTIDE SEQUENCE [LARGE SCALE GENOMIC DNA]</scope>
    <source>
        <strain evidence="3 4">JF-5</strain>
    </source>
</reference>
<evidence type="ECO:0000313" key="3">
    <source>
        <dbReference type="EMBL" id="ABQ30154.1"/>
    </source>
</evidence>
<evidence type="ECO:0000259" key="2">
    <source>
        <dbReference type="PROSITE" id="PS51733"/>
    </source>
</evidence>
<dbReference type="PANTHER" id="PTHR12835">
    <property type="entry name" value="BIOTIN PROTEIN LIGASE"/>
    <property type="match status" value="1"/>
</dbReference>
<dbReference type="EMBL" id="CP000697">
    <property type="protein sequence ID" value="ABQ30154.1"/>
    <property type="molecule type" value="Genomic_DNA"/>
</dbReference>
<dbReference type="Proteomes" id="UP000000245">
    <property type="component" value="Chromosome"/>
</dbReference>
<keyword evidence="4" id="KW-1185">Reference proteome</keyword>
<organism evidence="3 4">
    <name type="scientific">Acidiphilium cryptum (strain JF-5)</name>
    <dbReference type="NCBI Taxonomy" id="349163"/>
    <lineage>
        <taxon>Bacteria</taxon>
        <taxon>Pseudomonadati</taxon>
        <taxon>Pseudomonadota</taxon>
        <taxon>Alphaproteobacteria</taxon>
        <taxon>Acetobacterales</taxon>
        <taxon>Acidocellaceae</taxon>
        <taxon>Acidiphilium</taxon>
    </lineage>
</organism>
<dbReference type="InterPro" id="IPR008988">
    <property type="entry name" value="Transcriptional_repressor_C"/>
</dbReference>
<dbReference type="SUPFAM" id="SSF55681">
    <property type="entry name" value="Class II aaRS and biotin synthetases"/>
    <property type="match status" value="1"/>
</dbReference>
<dbReference type="Pfam" id="PF03099">
    <property type="entry name" value="BPL_LplA_LipB"/>
    <property type="match status" value="1"/>
</dbReference>
<dbReference type="Gene3D" id="3.30.930.10">
    <property type="entry name" value="Bira Bifunctional Protein, Domain 2"/>
    <property type="match status" value="1"/>
</dbReference>
<name>A5FX22_ACICJ</name>
<proteinExistence type="predicted"/>
<dbReference type="InterPro" id="IPR004408">
    <property type="entry name" value="Biotin_CoA_COase_ligase"/>
</dbReference>
<dbReference type="SUPFAM" id="SSF50037">
    <property type="entry name" value="C-terminal domain of transcriptional repressors"/>
    <property type="match status" value="1"/>
</dbReference>
<dbReference type="STRING" id="349163.Acry_0935"/>
<sequence length="242" mass="25076">MTADRAPWRIEHYDTLGSTSDFCARRAAEGEPERLMVVAARQTAGRGRAGRAWESPAGNFCGSALLRPRVPAGQGGWFALLAGLALIEVLDPALPAPGAVMLKWPNDLMAGAAKLAGILLDATIENGMITAMIVGVGVNLAEAPPVPGRVTTSLAALGGAMTPEALAPAFCARLDHWLDVLASGAAPLRAAWMRRAHPEGTAITVDGGRRSGIYAGLDDDGALLLREGDRVTALRGGDVALI</sequence>